<comment type="caution">
    <text evidence="1">The sequence shown here is derived from an EMBL/GenBank/DDBJ whole genome shotgun (WGS) entry which is preliminary data.</text>
</comment>
<dbReference type="EMBL" id="JACEIK010003981">
    <property type="protein sequence ID" value="MCD9643727.1"/>
    <property type="molecule type" value="Genomic_DNA"/>
</dbReference>
<evidence type="ECO:0000313" key="2">
    <source>
        <dbReference type="Proteomes" id="UP000823775"/>
    </source>
</evidence>
<name>A0ABS8V9Z2_DATST</name>
<gene>
    <name evidence="1" type="ORF">HAX54_031396</name>
</gene>
<proteinExistence type="predicted"/>
<reference evidence="1 2" key="1">
    <citation type="journal article" date="2021" name="BMC Genomics">
        <title>Datura genome reveals duplications of psychoactive alkaloid biosynthetic genes and high mutation rate following tissue culture.</title>
        <authorList>
            <person name="Rajewski A."/>
            <person name="Carter-House D."/>
            <person name="Stajich J."/>
            <person name="Litt A."/>
        </authorList>
    </citation>
    <scope>NUCLEOTIDE SEQUENCE [LARGE SCALE GENOMIC DNA]</scope>
    <source>
        <strain evidence="1">AR-01</strain>
    </source>
</reference>
<protein>
    <submittedName>
        <fullName evidence="1">Uncharacterized protein</fullName>
    </submittedName>
</protein>
<sequence>MPLVPGGDEKIKKGNYSHMRRGRHKGFFEVREHTTPLFYSKISFDFMMDEQFVWTTYAANMHALLPYCTTGLNVWIAGVPLVIPGSADVSQQIAQLAIAMSQRVQAARRVDELSIPEGLYYLPPNVLTMKGCRCGEGRGHGWASAPDEVTREVVMEVACIWLMSL</sequence>
<evidence type="ECO:0000313" key="1">
    <source>
        <dbReference type="EMBL" id="MCD9643727.1"/>
    </source>
</evidence>
<accession>A0ABS8V9Z2</accession>
<organism evidence="1 2">
    <name type="scientific">Datura stramonium</name>
    <name type="common">Jimsonweed</name>
    <name type="synonym">Common thornapple</name>
    <dbReference type="NCBI Taxonomy" id="4076"/>
    <lineage>
        <taxon>Eukaryota</taxon>
        <taxon>Viridiplantae</taxon>
        <taxon>Streptophyta</taxon>
        <taxon>Embryophyta</taxon>
        <taxon>Tracheophyta</taxon>
        <taxon>Spermatophyta</taxon>
        <taxon>Magnoliopsida</taxon>
        <taxon>eudicotyledons</taxon>
        <taxon>Gunneridae</taxon>
        <taxon>Pentapetalae</taxon>
        <taxon>asterids</taxon>
        <taxon>lamiids</taxon>
        <taxon>Solanales</taxon>
        <taxon>Solanaceae</taxon>
        <taxon>Solanoideae</taxon>
        <taxon>Datureae</taxon>
        <taxon>Datura</taxon>
    </lineage>
</organism>
<dbReference type="Proteomes" id="UP000823775">
    <property type="component" value="Unassembled WGS sequence"/>
</dbReference>
<keyword evidence="2" id="KW-1185">Reference proteome</keyword>